<feature type="binding site" evidence="6">
    <location>
        <begin position="96"/>
        <end position="99"/>
    </location>
    <ligand>
        <name>FMN</name>
        <dbReference type="ChEBI" id="CHEBI:58210"/>
    </ligand>
</feature>
<feature type="binding site" evidence="6">
    <location>
        <position position="10"/>
    </location>
    <ligand>
        <name>FMN</name>
        <dbReference type="ChEBI" id="CHEBI:58210"/>
    </ligand>
</feature>
<dbReference type="EMBL" id="BMIA01000001">
    <property type="protein sequence ID" value="GGH31843.1"/>
    <property type="molecule type" value="Genomic_DNA"/>
</dbReference>
<dbReference type="Gene3D" id="3.40.50.360">
    <property type="match status" value="1"/>
</dbReference>
<comment type="function">
    <text evidence="6">Also exhibits azoreductase activity. Catalyzes the reductive cleavage of the azo bond in aromatic azo compounds to the corresponding amines.</text>
</comment>
<comment type="function">
    <text evidence="6">Quinone reductase that provides resistance to thiol-specific stress caused by electrophilic quinones.</text>
</comment>
<evidence type="ECO:0000256" key="4">
    <source>
        <dbReference type="ARBA" id="ARBA00023027"/>
    </source>
</evidence>
<evidence type="ECO:0000313" key="9">
    <source>
        <dbReference type="Proteomes" id="UP000600214"/>
    </source>
</evidence>
<keyword evidence="4 6" id="KW-0520">NAD</keyword>
<comment type="catalytic activity">
    <reaction evidence="6">
        <text>2 a quinone + NADH + H(+) = 2 a 1,4-benzosemiquinone + NAD(+)</text>
        <dbReference type="Rhea" id="RHEA:65952"/>
        <dbReference type="ChEBI" id="CHEBI:15378"/>
        <dbReference type="ChEBI" id="CHEBI:57540"/>
        <dbReference type="ChEBI" id="CHEBI:57945"/>
        <dbReference type="ChEBI" id="CHEBI:132124"/>
        <dbReference type="ChEBI" id="CHEBI:134225"/>
    </reaction>
</comment>
<dbReference type="RefSeq" id="WP_188931411.1">
    <property type="nucleotide sequence ID" value="NZ_BMIA01000001.1"/>
</dbReference>
<dbReference type="HAMAP" id="MF_01216">
    <property type="entry name" value="Azoreductase_type1"/>
    <property type="match status" value="1"/>
</dbReference>
<dbReference type="InterPro" id="IPR003680">
    <property type="entry name" value="Flavodoxin_fold"/>
</dbReference>
<dbReference type="Proteomes" id="UP000600214">
    <property type="component" value="Unassembled WGS sequence"/>
</dbReference>
<organism evidence="8 9">
    <name type="scientific">Dyadobacter endophyticus</name>
    <dbReference type="NCBI Taxonomy" id="1749036"/>
    <lineage>
        <taxon>Bacteria</taxon>
        <taxon>Pseudomonadati</taxon>
        <taxon>Bacteroidota</taxon>
        <taxon>Cytophagia</taxon>
        <taxon>Cytophagales</taxon>
        <taxon>Spirosomataceae</taxon>
        <taxon>Dyadobacter</taxon>
    </lineage>
</organism>
<name>A0ABQ1YP68_9BACT</name>
<comment type="similarity">
    <text evidence="6">Belongs to the azoreductase type 1 family.</text>
</comment>
<keyword evidence="1 6" id="KW-0285">Flavoprotein</keyword>
<dbReference type="PANTHER" id="PTHR43741">
    <property type="entry name" value="FMN-DEPENDENT NADH-AZOREDUCTASE 1"/>
    <property type="match status" value="1"/>
</dbReference>
<evidence type="ECO:0000256" key="1">
    <source>
        <dbReference type="ARBA" id="ARBA00022630"/>
    </source>
</evidence>
<gene>
    <name evidence="8" type="primary">azoR1</name>
    <name evidence="6" type="synonym">azoR</name>
    <name evidence="8" type="ORF">GCM10007423_20960</name>
</gene>
<comment type="subunit">
    <text evidence="6">Homodimer.</text>
</comment>
<dbReference type="PANTHER" id="PTHR43741:SF4">
    <property type="entry name" value="FMN-DEPENDENT NADH:QUINONE OXIDOREDUCTASE"/>
    <property type="match status" value="1"/>
</dbReference>
<evidence type="ECO:0000256" key="5">
    <source>
        <dbReference type="ARBA" id="ARBA00048542"/>
    </source>
</evidence>
<reference evidence="9" key="1">
    <citation type="journal article" date="2019" name="Int. J. Syst. Evol. Microbiol.">
        <title>The Global Catalogue of Microorganisms (GCM) 10K type strain sequencing project: providing services to taxonomists for standard genome sequencing and annotation.</title>
        <authorList>
            <consortium name="The Broad Institute Genomics Platform"/>
            <consortium name="The Broad Institute Genome Sequencing Center for Infectious Disease"/>
            <person name="Wu L."/>
            <person name="Ma J."/>
        </authorList>
    </citation>
    <scope>NUCLEOTIDE SEQUENCE [LARGE SCALE GENOMIC DNA]</scope>
    <source>
        <strain evidence="9">CGMCC 1.15288</strain>
    </source>
</reference>
<dbReference type="InterPro" id="IPR023048">
    <property type="entry name" value="NADH:quinone_OxRdtase_FMN_depd"/>
</dbReference>
<dbReference type="EC" id="1.7.1.17" evidence="6"/>
<evidence type="ECO:0000256" key="3">
    <source>
        <dbReference type="ARBA" id="ARBA00023002"/>
    </source>
</evidence>
<feature type="domain" description="Flavodoxin-like fold" evidence="7">
    <location>
        <begin position="2"/>
        <end position="184"/>
    </location>
</feature>
<keyword evidence="2 6" id="KW-0288">FMN</keyword>
<dbReference type="Pfam" id="PF02525">
    <property type="entry name" value="Flavodoxin_2"/>
    <property type="match status" value="1"/>
</dbReference>
<comment type="catalytic activity">
    <reaction evidence="5">
        <text>N,N-dimethyl-1,4-phenylenediamine + anthranilate + 2 NAD(+) = 2-(4-dimethylaminophenyl)diazenylbenzoate + 2 NADH + 2 H(+)</text>
        <dbReference type="Rhea" id="RHEA:55872"/>
        <dbReference type="ChEBI" id="CHEBI:15378"/>
        <dbReference type="ChEBI" id="CHEBI:15783"/>
        <dbReference type="ChEBI" id="CHEBI:16567"/>
        <dbReference type="ChEBI" id="CHEBI:57540"/>
        <dbReference type="ChEBI" id="CHEBI:57945"/>
        <dbReference type="ChEBI" id="CHEBI:71579"/>
        <dbReference type="EC" id="1.7.1.17"/>
    </reaction>
    <physiologicalReaction direction="right-to-left" evidence="5">
        <dbReference type="Rhea" id="RHEA:55874"/>
    </physiologicalReaction>
</comment>
<comment type="caution">
    <text evidence="8">The sequence shown here is derived from an EMBL/GenBank/DDBJ whole genome shotgun (WGS) entry which is preliminary data.</text>
</comment>
<evidence type="ECO:0000313" key="8">
    <source>
        <dbReference type="EMBL" id="GGH31843.1"/>
    </source>
</evidence>
<evidence type="ECO:0000256" key="2">
    <source>
        <dbReference type="ARBA" id="ARBA00022643"/>
    </source>
</evidence>
<protein>
    <recommendedName>
        <fullName evidence="6">FMN dependent NADH:quinone oxidoreductase</fullName>
        <ecNumber evidence="6">1.6.5.-</ecNumber>
    </recommendedName>
    <alternativeName>
        <fullName evidence="6">Azo-dye reductase</fullName>
    </alternativeName>
    <alternativeName>
        <fullName evidence="6">FMN-dependent NADH-azo compound oxidoreductase</fullName>
    </alternativeName>
    <alternativeName>
        <fullName evidence="6">FMN-dependent NADH-azoreductase</fullName>
        <ecNumber evidence="6">1.7.1.17</ecNumber>
    </alternativeName>
</protein>
<dbReference type="InterPro" id="IPR029039">
    <property type="entry name" value="Flavoprotein-like_sf"/>
</dbReference>
<accession>A0ABQ1YP68</accession>
<sequence length="197" mass="21704">MKRALHITSSARGGQSYSRGLSTAIINKLVSRNEVSTVVERDLTQSPPPFLDETLIWEFYKQAGATNGEERQLLAYADGVFNEINQADIIVLSTPMYNLGMSALLKGWLDQLVRVGLTYKFNDDGSKSGCLTNKKVYLAIASGGKLAFWPEGYEFIESHIKAVFSTYAGITDVSTYRVEGTAMPGVAIDYEEIIQSL</sequence>
<dbReference type="InterPro" id="IPR050104">
    <property type="entry name" value="FMN-dep_NADH:Q_OxRdtase_AzoR1"/>
</dbReference>
<keyword evidence="9" id="KW-1185">Reference proteome</keyword>
<dbReference type="SUPFAM" id="SSF52218">
    <property type="entry name" value="Flavoproteins"/>
    <property type="match status" value="1"/>
</dbReference>
<evidence type="ECO:0000259" key="7">
    <source>
        <dbReference type="Pfam" id="PF02525"/>
    </source>
</evidence>
<evidence type="ECO:0000256" key="6">
    <source>
        <dbReference type="HAMAP-Rule" id="MF_01216"/>
    </source>
</evidence>
<dbReference type="EC" id="1.6.5.-" evidence="6"/>
<proteinExistence type="inferred from homology"/>
<comment type="cofactor">
    <cofactor evidence="6">
        <name>FMN</name>
        <dbReference type="ChEBI" id="CHEBI:58210"/>
    </cofactor>
    <text evidence="6">Binds 1 FMN per subunit.</text>
</comment>
<comment type="caution">
    <text evidence="6">Lacks conserved residue(s) required for the propagation of feature annotation.</text>
</comment>
<keyword evidence="3 6" id="KW-0560">Oxidoreductase</keyword>
<feature type="binding site" evidence="6">
    <location>
        <begin position="16"/>
        <end position="18"/>
    </location>
    <ligand>
        <name>FMN</name>
        <dbReference type="ChEBI" id="CHEBI:58210"/>
    </ligand>
</feature>